<sequence>MIFNKNAKQTLYSKNCILHTFKVELKKNNLSFIKFKKILDRSAPLRLERAKRRRGKGKSAKVSRAI</sequence>
<protein>
    <submittedName>
        <fullName evidence="1">Uncharacterized protein</fullName>
    </submittedName>
</protein>
<keyword evidence="2" id="KW-1185">Reference proteome</keyword>
<dbReference type="AlphaFoldDB" id="A0A2N6JXZ4"/>
<proteinExistence type="predicted"/>
<evidence type="ECO:0000313" key="2">
    <source>
        <dbReference type="Proteomes" id="UP000235036"/>
    </source>
</evidence>
<evidence type="ECO:0000313" key="1">
    <source>
        <dbReference type="EMBL" id="PLZ85603.1"/>
    </source>
</evidence>
<reference evidence="1 2" key="1">
    <citation type="submission" date="2017-08" db="EMBL/GenBank/DDBJ databases">
        <title>Genomes of Fischerella (Mastigocladus) sp. strains.</title>
        <authorList>
            <person name="Miller S.R."/>
        </authorList>
    </citation>
    <scope>NUCLEOTIDE SEQUENCE [LARGE SCALE GENOMIC DNA]</scope>
    <source>
        <strain evidence="1 2">CCMEE 5323</strain>
    </source>
</reference>
<name>A0A2N6JXZ4_FISMU</name>
<dbReference type="EMBL" id="NRQW01000512">
    <property type="protein sequence ID" value="PLZ85603.1"/>
    <property type="molecule type" value="Genomic_DNA"/>
</dbReference>
<gene>
    <name evidence="1" type="ORF">CEN44_22010</name>
</gene>
<accession>A0A2N6JXZ4</accession>
<dbReference type="Proteomes" id="UP000235036">
    <property type="component" value="Unassembled WGS sequence"/>
</dbReference>
<organism evidence="1 2">
    <name type="scientific">Fischerella muscicola CCMEE 5323</name>
    <dbReference type="NCBI Taxonomy" id="2019572"/>
    <lineage>
        <taxon>Bacteria</taxon>
        <taxon>Bacillati</taxon>
        <taxon>Cyanobacteriota</taxon>
        <taxon>Cyanophyceae</taxon>
        <taxon>Nostocales</taxon>
        <taxon>Hapalosiphonaceae</taxon>
        <taxon>Fischerella</taxon>
    </lineage>
</organism>
<comment type="caution">
    <text evidence="1">The sequence shown here is derived from an EMBL/GenBank/DDBJ whole genome shotgun (WGS) entry which is preliminary data.</text>
</comment>